<dbReference type="EMBL" id="JAQIBC010000002">
    <property type="protein sequence ID" value="MDM5263658.1"/>
    <property type="molecule type" value="Genomic_DNA"/>
</dbReference>
<evidence type="ECO:0000313" key="8">
    <source>
        <dbReference type="Proteomes" id="UP001169066"/>
    </source>
</evidence>
<feature type="transmembrane region" description="Helical" evidence="5">
    <location>
        <begin position="240"/>
        <end position="263"/>
    </location>
</feature>
<comment type="subcellular location">
    <subcellularLocation>
        <location evidence="1">Cell membrane</location>
        <topology evidence="1">Multi-pass membrane protein</topology>
    </subcellularLocation>
</comment>
<reference evidence="7" key="1">
    <citation type="submission" date="2023-01" db="EMBL/GenBank/DDBJ databases">
        <title>Sulfurovum sp. XTW-4 genome assembly.</title>
        <authorList>
            <person name="Wang J."/>
        </authorList>
    </citation>
    <scope>NUCLEOTIDE SEQUENCE</scope>
    <source>
        <strain evidence="7">XTW-4</strain>
    </source>
</reference>
<evidence type="ECO:0000313" key="7">
    <source>
        <dbReference type="EMBL" id="MDM5263658.1"/>
    </source>
</evidence>
<dbReference type="GO" id="GO:0005524">
    <property type="term" value="F:ATP binding"/>
    <property type="evidence" value="ECO:0007669"/>
    <property type="project" value="UniProtKB-KW"/>
</dbReference>
<organism evidence="7 8">
    <name type="scientific">Sulfurovum xiamenensis</name>
    <dbReference type="NCBI Taxonomy" id="3019066"/>
    <lineage>
        <taxon>Bacteria</taxon>
        <taxon>Pseudomonadati</taxon>
        <taxon>Campylobacterota</taxon>
        <taxon>Epsilonproteobacteria</taxon>
        <taxon>Campylobacterales</taxon>
        <taxon>Sulfurovaceae</taxon>
        <taxon>Sulfurovum</taxon>
    </lineage>
</organism>
<evidence type="ECO:0000256" key="5">
    <source>
        <dbReference type="SAM" id="Phobius"/>
    </source>
</evidence>
<keyword evidence="2 5" id="KW-0812">Transmembrane</keyword>
<dbReference type="InterPro" id="IPR011527">
    <property type="entry name" value="ABC1_TM_dom"/>
</dbReference>
<keyword evidence="4 5" id="KW-0472">Membrane</keyword>
<feature type="transmembrane region" description="Helical" evidence="5">
    <location>
        <begin position="132"/>
        <end position="154"/>
    </location>
</feature>
<evidence type="ECO:0000256" key="4">
    <source>
        <dbReference type="ARBA" id="ARBA00023136"/>
    </source>
</evidence>
<proteinExistence type="predicted"/>
<name>A0ABT7QRE2_9BACT</name>
<feature type="transmembrane region" description="Helical" evidence="5">
    <location>
        <begin position="25"/>
        <end position="47"/>
    </location>
</feature>
<keyword evidence="3 5" id="KW-1133">Transmembrane helix</keyword>
<feature type="transmembrane region" description="Helical" evidence="5">
    <location>
        <begin position="160"/>
        <end position="180"/>
    </location>
</feature>
<evidence type="ECO:0000256" key="2">
    <source>
        <dbReference type="ARBA" id="ARBA00022692"/>
    </source>
</evidence>
<feature type="transmembrane region" description="Helical" evidence="5">
    <location>
        <begin position="269"/>
        <end position="286"/>
    </location>
</feature>
<evidence type="ECO:0000259" key="6">
    <source>
        <dbReference type="PROSITE" id="PS50929"/>
    </source>
</evidence>
<comment type="caution">
    <text evidence="7">The sequence shown here is derived from an EMBL/GenBank/DDBJ whole genome shotgun (WGS) entry which is preliminary data.</text>
</comment>
<feature type="transmembrane region" description="Helical" evidence="5">
    <location>
        <begin position="53"/>
        <end position="78"/>
    </location>
</feature>
<feature type="domain" description="ABC transmembrane type-1" evidence="6">
    <location>
        <begin position="29"/>
        <end position="298"/>
    </location>
</feature>
<dbReference type="PROSITE" id="PS50929">
    <property type="entry name" value="ABC_TM1F"/>
    <property type="match status" value="1"/>
</dbReference>
<dbReference type="Gene3D" id="1.20.1560.10">
    <property type="entry name" value="ABC transporter type 1, transmembrane domain"/>
    <property type="match status" value="1"/>
</dbReference>
<keyword evidence="7" id="KW-0067">ATP-binding</keyword>
<gene>
    <name evidence="7" type="ORF">PF327_05545</name>
</gene>
<dbReference type="RefSeq" id="WP_289401636.1">
    <property type="nucleotide sequence ID" value="NZ_JAQIBC010000002.1"/>
</dbReference>
<dbReference type="SUPFAM" id="SSF90123">
    <property type="entry name" value="ABC transporter transmembrane region"/>
    <property type="match status" value="1"/>
</dbReference>
<keyword evidence="8" id="KW-1185">Reference proteome</keyword>
<accession>A0ABT7QRE2</accession>
<dbReference type="Proteomes" id="UP001169066">
    <property type="component" value="Unassembled WGS sequence"/>
</dbReference>
<keyword evidence="7" id="KW-0547">Nucleotide-binding</keyword>
<sequence length="319" mass="36106">MKLNDIVVNYVKKIIKEDRKNIFHLVYYSIIDAILVLSIPLASAIIINSVLAHASLSVVILGSVVLVLFLFITILQLLKGYIVEKFQQKVFLQEGIEVATKALHLKHEDHNDEINHRKLMNYFFDITSIQKFFPILLLDGLGLMIKIVVSLLLLLAFDPVLFAAGALFFSIYIILLFLLGHNAAKRALERSDAKHSTIYFLQHINEEKGSEKETLTKFNTSLSQYVDARKKLFQIIIRQLGFTYFAEGFIFSMFLVIGGYLVINGSLPLGEFVAAEIIVTSITYALKGFAKQLDYIYDMIEGLYKVNKLSVGLEDKNDG</sequence>
<protein>
    <submittedName>
        <fullName evidence="7">ABC transporter ATP-binding protein</fullName>
    </submittedName>
</protein>
<evidence type="ECO:0000256" key="3">
    <source>
        <dbReference type="ARBA" id="ARBA00022989"/>
    </source>
</evidence>
<evidence type="ECO:0000256" key="1">
    <source>
        <dbReference type="ARBA" id="ARBA00004651"/>
    </source>
</evidence>
<dbReference type="InterPro" id="IPR036640">
    <property type="entry name" value="ABC1_TM_sf"/>
</dbReference>